<protein>
    <submittedName>
        <fullName evidence="2">Uncharacterized protein</fullName>
    </submittedName>
</protein>
<evidence type="ECO:0000256" key="1">
    <source>
        <dbReference type="SAM" id="MobiDB-lite"/>
    </source>
</evidence>
<organism evidence="2 3">
    <name type="scientific">Myxococcus landrumensis</name>
    <dbReference type="NCBI Taxonomy" id="2813577"/>
    <lineage>
        <taxon>Bacteria</taxon>
        <taxon>Pseudomonadati</taxon>
        <taxon>Myxococcota</taxon>
        <taxon>Myxococcia</taxon>
        <taxon>Myxococcales</taxon>
        <taxon>Cystobacterineae</taxon>
        <taxon>Myxococcaceae</taxon>
        <taxon>Myxococcus</taxon>
    </lineage>
</organism>
<feature type="compositionally biased region" description="Low complexity" evidence="1">
    <location>
        <begin position="65"/>
        <end position="84"/>
    </location>
</feature>
<reference evidence="2 3" key="1">
    <citation type="submission" date="2021-02" db="EMBL/GenBank/DDBJ databases">
        <title>De Novo genome assembly of isolated myxobacteria.</title>
        <authorList>
            <person name="Stevens D.C."/>
        </authorList>
    </citation>
    <scope>NUCLEOTIDE SEQUENCE [LARGE SCALE GENOMIC DNA]</scope>
    <source>
        <strain evidence="2 3">SCHIC003</strain>
    </source>
</reference>
<sequence>MLVKLDAYEDGSPIIVAADSVESLRLRWRAQDVVTVRTKSGGEELVRGNLADVAAKLGFTGTLGTETPAPSETETTPAETGVPA</sequence>
<gene>
    <name evidence="2" type="ORF">JY572_38045</name>
</gene>
<dbReference type="EMBL" id="CP071091">
    <property type="protein sequence ID" value="QSQ14057.1"/>
    <property type="molecule type" value="Genomic_DNA"/>
</dbReference>
<keyword evidence="3" id="KW-1185">Reference proteome</keyword>
<evidence type="ECO:0000313" key="3">
    <source>
        <dbReference type="Proteomes" id="UP000663090"/>
    </source>
</evidence>
<name>A0ABX7N5N4_9BACT</name>
<feature type="region of interest" description="Disordered" evidence="1">
    <location>
        <begin position="61"/>
        <end position="84"/>
    </location>
</feature>
<dbReference type="Proteomes" id="UP000663090">
    <property type="component" value="Chromosome"/>
</dbReference>
<proteinExistence type="predicted"/>
<accession>A0ABX7N5N4</accession>
<evidence type="ECO:0000313" key="2">
    <source>
        <dbReference type="EMBL" id="QSQ14057.1"/>
    </source>
</evidence>
<dbReference type="RefSeq" id="WP_206715851.1">
    <property type="nucleotide sequence ID" value="NZ_CP071091.1"/>
</dbReference>